<evidence type="ECO:0000256" key="1">
    <source>
        <dbReference type="ARBA" id="ARBA00004173"/>
    </source>
</evidence>
<dbReference type="RefSeq" id="XP_024734195.1">
    <property type="nucleotide sequence ID" value="XM_024878341.1"/>
</dbReference>
<protein>
    <recommendedName>
        <fullName evidence="11">DUF676 domain-containing protein</fullName>
    </recommendedName>
</protein>
<dbReference type="PANTHER" id="PTHR48182:SF2">
    <property type="entry name" value="PROTEIN SERAC1"/>
    <property type="match status" value="1"/>
</dbReference>
<dbReference type="AlphaFoldDB" id="A0A2J6T2N9"/>
<evidence type="ECO:0000256" key="2">
    <source>
        <dbReference type="ARBA" id="ARBA00004240"/>
    </source>
</evidence>
<keyword evidence="6 8" id="KW-0472">Membrane</keyword>
<dbReference type="InterPro" id="IPR029058">
    <property type="entry name" value="AB_hydrolase_fold"/>
</dbReference>
<feature type="transmembrane region" description="Helical" evidence="8">
    <location>
        <begin position="347"/>
        <end position="372"/>
    </location>
</feature>
<evidence type="ECO:0000256" key="6">
    <source>
        <dbReference type="ARBA" id="ARBA00023136"/>
    </source>
</evidence>
<gene>
    <name evidence="9" type="ORF">K444DRAFT_594203</name>
</gene>
<reference evidence="9 10" key="1">
    <citation type="submission" date="2016-04" db="EMBL/GenBank/DDBJ databases">
        <title>A degradative enzymes factory behind the ericoid mycorrhizal symbiosis.</title>
        <authorList>
            <consortium name="DOE Joint Genome Institute"/>
            <person name="Martino E."/>
            <person name="Morin E."/>
            <person name="Grelet G."/>
            <person name="Kuo A."/>
            <person name="Kohler A."/>
            <person name="Daghino S."/>
            <person name="Barry K."/>
            <person name="Choi C."/>
            <person name="Cichocki N."/>
            <person name="Clum A."/>
            <person name="Copeland A."/>
            <person name="Hainaut M."/>
            <person name="Haridas S."/>
            <person name="Labutti K."/>
            <person name="Lindquist E."/>
            <person name="Lipzen A."/>
            <person name="Khouja H.-R."/>
            <person name="Murat C."/>
            <person name="Ohm R."/>
            <person name="Olson A."/>
            <person name="Spatafora J."/>
            <person name="Veneault-Fourrey C."/>
            <person name="Henrissat B."/>
            <person name="Grigoriev I."/>
            <person name="Martin F."/>
            <person name="Perotto S."/>
        </authorList>
    </citation>
    <scope>NUCLEOTIDE SEQUENCE [LARGE SCALE GENOMIC DNA]</scope>
    <source>
        <strain evidence="9 10">E</strain>
    </source>
</reference>
<accession>A0A2J6T2N9</accession>
<keyword evidence="8" id="KW-1133">Transmembrane helix</keyword>
<keyword evidence="4" id="KW-0256">Endoplasmic reticulum</keyword>
<sequence>MTSVTVAVMAAPNANWLQIISDPENANLDIVTVHGMNVFGSDGHSENTWTEEESRTHWLKDLLPEILPRARILAYKYNANVVFRSSAAGIEEQARNLLHCLHSERRGSQAVRPLIFITHSMGGILVKEALATAFHDSQCYSMLWVFTYGIVFFAVPHKGSRHAAWGRTAAQIVQLCTGQPNESFLGSVEQGSNYNIQLNKRFEPLLNAFKFLSICETVPERVGIEVGLIVQLDSASLDLDDSQEVKLYPNRTHRTICKFASSSEPEWQQISGILVHAAACAVNYTAYSPTINVRQMTVMHSDGIDTPAGLYSVYEAQLTIDTVKRLFDQLHKEEDLIRNEVREVVSWFWPILVMLGFFTGGLIFVFLPTFFLPRASTIMDNAEHARQSQERLIEFQRQGIVRLDSQRASVLAAIVGLRPLLVHGELPPNVLAPRMEEELSQQALRILRDLERRYRMISEETRRLRRIEDGQREAQGMDNRQLLEMIGSRAQEERDILEARQAAAPSEDTEDETCCVIL</sequence>
<dbReference type="InParanoid" id="A0A2J6T2N9"/>
<dbReference type="GO" id="GO:0005783">
    <property type="term" value="C:endoplasmic reticulum"/>
    <property type="evidence" value="ECO:0007669"/>
    <property type="project" value="UniProtKB-SubCell"/>
</dbReference>
<dbReference type="GeneID" id="36586418"/>
<dbReference type="PANTHER" id="PTHR48182">
    <property type="entry name" value="PROTEIN SERAC1"/>
    <property type="match status" value="1"/>
</dbReference>
<dbReference type="Proteomes" id="UP000235371">
    <property type="component" value="Unassembled WGS sequence"/>
</dbReference>
<evidence type="ECO:0000256" key="3">
    <source>
        <dbReference type="ARBA" id="ARBA00004370"/>
    </source>
</evidence>
<proteinExistence type="predicted"/>
<keyword evidence="10" id="KW-1185">Reference proteome</keyword>
<dbReference type="GO" id="GO:0016020">
    <property type="term" value="C:membrane"/>
    <property type="evidence" value="ECO:0007669"/>
    <property type="project" value="UniProtKB-SubCell"/>
</dbReference>
<keyword evidence="5" id="KW-0496">Mitochondrion</keyword>
<keyword evidence="7" id="KW-0175">Coiled coil</keyword>
<name>A0A2J6T2N9_9HELO</name>
<dbReference type="OrthoDB" id="5086500at2759"/>
<evidence type="ECO:0000256" key="5">
    <source>
        <dbReference type="ARBA" id="ARBA00023128"/>
    </source>
</evidence>
<comment type="subcellular location">
    <subcellularLocation>
        <location evidence="2">Endoplasmic reticulum</location>
    </subcellularLocation>
    <subcellularLocation>
        <location evidence="3">Membrane</location>
    </subcellularLocation>
    <subcellularLocation>
        <location evidence="1">Mitochondrion</location>
    </subcellularLocation>
</comment>
<feature type="coiled-coil region" evidence="7">
    <location>
        <begin position="440"/>
        <end position="467"/>
    </location>
</feature>
<evidence type="ECO:0000313" key="10">
    <source>
        <dbReference type="Proteomes" id="UP000235371"/>
    </source>
</evidence>
<evidence type="ECO:0000256" key="8">
    <source>
        <dbReference type="SAM" id="Phobius"/>
    </source>
</evidence>
<evidence type="ECO:0000256" key="4">
    <source>
        <dbReference type="ARBA" id="ARBA00022824"/>
    </source>
</evidence>
<evidence type="ECO:0000313" key="9">
    <source>
        <dbReference type="EMBL" id="PMD57291.1"/>
    </source>
</evidence>
<evidence type="ECO:0008006" key="11">
    <source>
        <dbReference type="Google" id="ProtNLM"/>
    </source>
</evidence>
<dbReference type="InterPro" id="IPR052374">
    <property type="entry name" value="SERAC1"/>
</dbReference>
<dbReference type="EMBL" id="KZ613847">
    <property type="protein sequence ID" value="PMD57291.1"/>
    <property type="molecule type" value="Genomic_DNA"/>
</dbReference>
<dbReference type="GO" id="GO:0005739">
    <property type="term" value="C:mitochondrion"/>
    <property type="evidence" value="ECO:0007669"/>
    <property type="project" value="UniProtKB-SubCell"/>
</dbReference>
<dbReference type="Gene3D" id="3.40.50.1820">
    <property type="entry name" value="alpha/beta hydrolase"/>
    <property type="match status" value="1"/>
</dbReference>
<evidence type="ECO:0000256" key="7">
    <source>
        <dbReference type="SAM" id="Coils"/>
    </source>
</evidence>
<dbReference type="SUPFAM" id="SSF53474">
    <property type="entry name" value="alpha/beta-Hydrolases"/>
    <property type="match status" value="1"/>
</dbReference>
<keyword evidence="8" id="KW-0812">Transmembrane</keyword>
<organism evidence="9 10">
    <name type="scientific">Hyaloscypha bicolor E</name>
    <dbReference type="NCBI Taxonomy" id="1095630"/>
    <lineage>
        <taxon>Eukaryota</taxon>
        <taxon>Fungi</taxon>
        <taxon>Dikarya</taxon>
        <taxon>Ascomycota</taxon>
        <taxon>Pezizomycotina</taxon>
        <taxon>Leotiomycetes</taxon>
        <taxon>Helotiales</taxon>
        <taxon>Hyaloscyphaceae</taxon>
        <taxon>Hyaloscypha</taxon>
        <taxon>Hyaloscypha bicolor</taxon>
    </lineage>
</organism>